<dbReference type="InterPro" id="IPR031367">
    <property type="entry name" value="CCDC24"/>
</dbReference>
<reference evidence="2" key="3">
    <citation type="submission" date="2025-09" db="UniProtKB">
        <authorList>
            <consortium name="Ensembl"/>
        </authorList>
    </citation>
    <scope>IDENTIFICATION</scope>
</reference>
<dbReference type="Ensembl" id="ENSNFUT00015040842.1">
    <property type="protein sequence ID" value="ENSNFUP00015039125.1"/>
    <property type="gene ID" value="ENSNFUG00015018864.1"/>
</dbReference>
<feature type="region of interest" description="Disordered" evidence="1">
    <location>
        <begin position="353"/>
        <end position="390"/>
    </location>
</feature>
<dbReference type="Pfam" id="PF15669">
    <property type="entry name" value="CCDC24"/>
    <property type="match status" value="1"/>
</dbReference>
<name>A0A8C6P6I3_NOTFU</name>
<evidence type="ECO:0000313" key="2">
    <source>
        <dbReference type="Ensembl" id="ENSNFUP00015039125.1"/>
    </source>
</evidence>
<feature type="compositionally biased region" description="Pro residues" evidence="1">
    <location>
        <begin position="295"/>
        <end position="304"/>
    </location>
</feature>
<protein>
    <submittedName>
        <fullName evidence="2">Uncharacterized LOC107383811</fullName>
    </submittedName>
</protein>
<feature type="region of interest" description="Disordered" evidence="1">
    <location>
        <begin position="424"/>
        <end position="467"/>
    </location>
</feature>
<organism evidence="2 3">
    <name type="scientific">Nothobranchius furzeri</name>
    <name type="common">Turquoise killifish</name>
    <dbReference type="NCBI Taxonomy" id="105023"/>
    <lineage>
        <taxon>Eukaryota</taxon>
        <taxon>Metazoa</taxon>
        <taxon>Chordata</taxon>
        <taxon>Craniata</taxon>
        <taxon>Vertebrata</taxon>
        <taxon>Euteleostomi</taxon>
        <taxon>Actinopterygii</taxon>
        <taxon>Neopterygii</taxon>
        <taxon>Teleostei</taxon>
        <taxon>Neoteleostei</taxon>
        <taxon>Acanthomorphata</taxon>
        <taxon>Ovalentaria</taxon>
        <taxon>Atherinomorphae</taxon>
        <taxon>Cyprinodontiformes</taxon>
        <taxon>Nothobranchiidae</taxon>
        <taxon>Nothobranchius</taxon>
    </lineage>
</organism>
<accession>A0A8C6P6I3</accession>
<gene>
    <name evidence="2" type="primary">ccdc24</name>
</gene>
<evidence type="ECO:0000313" key="3">
    <source>
        <dbReference type="Proteomes" id="UP000694548"/>
    </source>
</evidence>
<evidence type="ECO:0000256" key="1">
    <source>
        <dbReference type="SAM" id="MobiDB-lite"/>
    </source>
</evidence>
<sequence>MSLSVIDLCLFCAQISLSMDSLDDLRLSGPGPSLWSLISEHASESELQKIRAALSHHLVDKYIELHAEVETYHRMWQERKQIGNHGSRAETPLADPPAVKELVRAEIKMLLQNLKEKASRGGSRDGDELLLQYKPETVHYALSHQEIRYSSCGITDSVRSRPSSSCSIQSRAEDEIEAIRDKLKITEIHRVVAQLRSVLLAECDALTATIKHFKGMLNLNSEDETGNSEPSLTELRELRASLQMDLALLPSAYETSSALPIKGLKNSFRRSAEQRSTQLLSPLRPASPSLCNLKPKPPSPPPPAKASLSRPHSQHRIIKPPTFNRMDPAEHDPKISKSHVFATEQDCPRTCLNLHIDPERNTPSPDNHRSSHRSTHRPSTDLSPGMERKATPVSAPAFSHFCDAGSNDTGRSVLTKGKLKALNGQQNSNIGENSADDPEKSSVISQTSAEHGRKNHKSGTDEDKMSHFRIINKTQYSPKSHGLVDKMSYPPKRSELQSSDICFQPQSTGLTGIYVTLPGKPQRKLKDQPKYAQEKQNQFQFSNVFYQSVGPAARTQT</sequence>
<reference evidence="2" key="1">
    <citation type="submission" date="2014-08" db="EMBL/GenBank/DDBJ databases">
        <authorList>
            <person name="Senf B."/>
            <person name="Petzold A."/>
            <person name="Downie B.R."/>
            <person name="Koch P."/>
            <person name="Platzer M."/>
        </authorList>
    </citation>
    <scope>NUCLEOTIDE SEQUENCE [LARGE SCALE GENOMIC DNA]</scope>
    <source>
        <strain evidence="2">GRZ</strain>
    </source>
</reference>
<feature type="compositionally biased region" description="Low complexity" evidence="1">
    <location>
        <begin position="279"/>
        <end position="294"/>
    </location>
</feature>
<dbReference type="GeneTree" id="ENSGT00940000167115"/>
<proteinExistence type="predicted"/>
<dbReference type="Proteomes" id="UP000694548">
    <property type="component" value="Chromosome sgr09"/>
</dbReference>
<dbReference type="PANTHER" id="PTHR28601">
    <property type="entry name" value="COILED-COIL DOMAIN-CONTAINING PROTEIN 24"/>
    <property type="match status" value="1"/>
</dbReference>
<feature type="region of interest" description="Disordered" evidence="1">
    <location>
        <begin position="270"/>
        <end position="332"/>
    </location>
</feature>
<reference evidence="2" key="2">
    <citation type="submission" date="2025-08" db="UniProtKB">
        <authorList>
            <consortium name="Ensembl"/>
        </authorList>
    </citation>
    <scope>IDENTIFICATION</scope>
</reference>
<keyword evidence="3" id="KW-1185">Reference proteome</keyword>
<dbReference type="PANTHER" id="PTHR28601:SF1">
    <property type="entry name" value="COILED-COIL DOMAIN-CONTAINING PROTEIN 24"/>
    <property type="match status" value="1"/>
</dbReference>
<dbReference type="AlphaFoldDB" id="A0A8C6P6I3"/>